<organism evidence="1 2">
    <name type="scientific">Fusarium tricinctum</name>
    <dbReference type="NCBI Taxonomy" id="61284"/>
    <lineage>
        <taxon>Eukaryota</taxon>
        <taxon>Fungi</taxon>
        <taxon>Dikarya</taxon>
        <taxon>Ascomycota</taxon>
        <taxon>Pezizomycotina</taxon>
        <taxon>Sordariomycetes</taxon>
        <taxon>Hypocreomycetidae</taxon>
        <taxon>Hypocreales</taxon>
        <taxon>Nectriaceae</taxon>
        <taxon>Fusarium</taxon>
        <taxon>Fusarium tricinctum species complex</taxon>
    </lineage>
</organism>
<accession>A0A8K0RSI7</accession>
<evidence type="ECO:0000313" key="1">
    <source>
        <dbReference type="EMBL" id="KAH7239026.1"/>
    </source>
</evidence>
<dbReference type="Proteomes" id="UP000813427">
    <property type="component" value="Unassembled WGS sequence"/>
</dbReference>
<protein>
    <submittedName>
        <fullName evidence="1">Uncharacterized protein</fullName>
    </submittedName>
</protein>
<evidence type="ECO:0000313" key="2">
    <source>
        <dbReference type="Proteomes" id="UP000813427"/>
    </source>
</evidence>
<comment type="caution">
    <text evidence="1">The sequence shown here is derived from an EMBL/GenBank/DDBJ whole genome shotgun (WGS) entry which is preliminary data.</text>
</comment>
<keyword evidence="2" id="KW-1185">Reference proteome</keyword>
<dbReference type="OrthoDB" id="5296964at2759"/>
<dbReference type="EMBL" id="JAGPXF010000006">
    <property type="protein sequence ID" value="KAH7239026.1"/>
    <property type="molecule type" value="Genomic_DNA"/>
</dbReference>
<name>A0A8K0RSI7_9HYPO</name>
<reference evidence="1" key="1">
    <citation type="journal article" date="2021" name="Nat. Commun.">
        <title>Genetic determinants of endophytism in the Arabidopsis root mycobiome.</title>
        <authorList>
            <person name="Mesny F."/>
            <person name="Miyauchi S."/>
            <person name="Thiergart T."/>
            <person name="Pickel B."/>
            <person name="Atanasova L."/>
            <person name="Karlsson M."/>
            <person name="Huettel B."/>
            <person name="Barry K.W."/>
            <person name="Haridas S."/>
            <person name="Chen C."/>
            <person name="Bauer D."/>
            <person name="Andreopoulos W."/>
            <person name="Pangilinan J."/>
            <person name="LaButti K."/>
            <person name="Riley R."/>
            <person name="Lipzen A."/>
            <person name="Clum A."/>
            <person name="Drula E."/>
            <person name="Henrissat B."/>
            <person name="Kohler A."/>
            <person name="Grigoriev I.V."/>
            <person name="Martin F.M."/>
            <person name="Hacquard S."/>
        </authorList>
    </citation>
    <scope>NUCLEOTIDE SEQUENCE</scope>
    <source>
        <strain evidence="1">MPI-SDFR-AT-0068</strain>
    </source>
</reference>
<dbReference type="AlphaFoldDB" id="A0A8K0RSI7"/>
<sequence length="202" mass="22439">MSIRQRLSIRQPRSPGAPLQLTIGVCTPHTEDGLSHWVLMLAERDAEYATWYHAMGGPSVGEPWQVVIEEGRLNSWAVDTRYKVAEIPSGRRRSVRASAKKTPGKFCQEWVFDVIGDLEKQEVVPEGSQNRIAEFLEEDPYAHATPEVEGQGSTSDGKSESKSSWKKLCFSKPASTKLCGTGCYGSFTWKAHVTLVSLLDKL</sequence>
<gene>
    <name evidence="1" type="ORF">BKA59DRAFT_558425</name>
</gene>
<proteinExistence type="predicted"/>